<evidence type="ECO:0000256" key="1">
    <source>
        <dbReference type="SAM" id="MobiDB-lite"/>
    </source>
</evidence>
<evidence type="ECO:0000313" key="3">
    <source>
        <dbReference type="EMBL" id="QJH93783.1"/>
    </source>
</evidence>
<reference evidence="2" key="1">
    <citation type="submission" date="2020-03" db="EMBL/GenBank/DDBJ databases">
        <title>The deep terrestrial virosphere.</title>
        <authorList>
            <person name="Holmfeldt K."/>
            <person name="Nilsson E."/>
            <person name="Simone D."/>
            <person name="Lopez-Fernandez M."/>
            <person name="Wu X."/>
            <person name="de Brujin I."/>
            <person name="Lundin D."/>
            <person name="Andersson A."/>
            <person name="Bertilsson S."/>
            <person name="Dopson M."/>
        </authorList>
    </citation>
    <scope>NUCLEOTIDE SEQUENCE</scope>
    <source>
        <strain evidence="2">TM448A00065</strain>
        <strain evidence="3">TM448B00134</strain>
    </source>
</reference>
<evidence type="ECO:0000313" key="2">
    <source>
        <dbReference type="EMBL" id="QJA43984.1"/>
    </source>
</evidence>
<accession>A0A6H1Z8V3</accession>
<sequence length="173" mass="19451">MKSERKAGRIYIGEGDQRKSFPDPVDPGLQEAMHRMRYEPARGTLRREDRYLVLAAAEAYQHLTTYPLGAGQDHGSRGATMTCADRCVADKVTCPRCRRAAIEIHEAWACDLPFRQAQDGTVERVWVGDPDLHPTGEVDATCETCGHRWRLRRHWSPPDDAGCDLPAPDRPAQ</sequence>
<organism evidence="2">
    <name type="scientific">viral metagenome</name>
    <dbReference type="NCBI Taxonomy" id="1070528"/>
    <lineage>
        <taxon>unclassified sequences</taxon>
        <taxon>metagenomes</taxon>
        <taxon>organismal metagenomes</taxon>
    </lineage>
</organism>
<dbReference type="AlphaFoldDB" id="A0A6H1Z8V3"/>
<protein>
    <submittedName>
        <fullName evidence="2">Uncharacterized protein</fullName>
    </submittedName>
</protein>
<name>A0A6H1Z8V3_9ZZZZ</name>
<feature type="region of interest" description="Disordered" evidence="1">
    <location>
        <begin position="1"/>
        <end position="24"/>
    </location>
</feature>
<proteinExistence type="predicted"/>
<dbReference type="EMBL" id="MT144591">
    <property type="protein sequence ID" value="QJH93783.1"/>
    <property type="molecule type" value="Genomic_DNA"/>
</dbReference>
<dbReference type="EMBL" id="MT143972">
    <property type="protein sequence ID" value="QJA43984.1"/>
    <property type="molecule type" value="Genomic_DNA"/>
</dbReference>
<gene>
    <name evidence="2" type="ORF">TM448A00065_0030</name>
    <name evidence="3" type="ORF">TM448B00134_0077</name>
</gene>